<evidence type="ECO:0000313" key="4">
    <source>
        <dbReference type="Proteomes" id="UP000823521"/>
    </source>
</evidence>
<feature type="region of interest" description="Disordered" evidence="1">
    <location>
        <begin position="1"/>
        <end position="21"/>
    </location>
</feature>
<dbReference type="InterPro" id="IPR019692">
    <property type="entry name" value="CFP-6_PH"/>
</dbReference>
<comment type="caution">
    <text evidence="3">The sequence shown here is derived from an EMBL/GenBank/DDBJ whole genome shotgun (WGS) entry which is preliminary data.</text>
</comment>
<gene>
    <name evidence="3" type="ORF">GSF22_04650</name>
</gene>
<evidence type="ECO:0000256" key="1">
    <source>
        <dbReference type="SAM" id="MobiDB-lite"/>
    </source>
</evidence>
<accession>A0ABS3VLA8</accession>
<proteinExistence type="predicted"/>
<protein>
    <submittedName>
        <fullName evidence="3">PH domain-containing protein</fullName>
    </submittedName>
</protein>
<keyword evidence="4" id="KW-1185">Reference proteome</keyword>
<evidence type="ECO:0000259" key="2">
    <source>
        <dbReference type="Pfam" id="PF10756"/>
    </source>
</evidence>
<dbReference type="Proteomes" id="UP000823521">
    <property type="component" value="Unassembled WGS sequence"/>
</dbReference>
<reference evidence="3 4" key="1">
    <citation type="submission" date="2019-12" db="EMBL/GenBank/DDBJ databases">
        <title>Whole genome sequencing of endophytic Actinobacterium Micromonospora sp. MPMI6T.</title>
        <authorList>
            <person name="Evv R."/>
            <person name="Podile A.R."/>
        </authorList>
    </citation>
    <scope>NUCLEOTIDE SEQUENCE [LARGE SCALE GENOMIC DNA]</scope>
    <source>
        <strain evidence="3 4">MPMI6</strain>
    </source>
</reference>
<name>A0ABS3VLA8_MICEH</name>
<organism evidence="3 4">
    <name type="scientific">Micromonospora echinofusca</name>
    <dbReference type="NCBI Taxonomy" id="47858"/>
    <lineage>
        <taxon>Bacteria</taxon>
        <taxon>Bacillati</taxon>
        <taxon>Actinomycetota</taxon>
        <taxon>Actinomycetes</taxon>
        <taxon>Micromonosporales</taxon>
        <taxon>Micromonosporaceae</taxon>
        <taxon>Micromonospora</taxon>
    </lineage>
</organism>
<feature type="domain" description="Low molecular weight protein antigen 6 PH" evidence="2">
    <location>
        <begin position="78"/>
        <end position="154"/>
    </location>
</feature>
<sequence>MGTAAPRCHAGAVNEPTTEPSTSWRVPIGLPVLKLAGGVLLVAAGLLLAAGDPVRPGLAVLVAAGLAGWAVRDLVAPVRLAVDPGGVTVIRGFAGRRRLTWAAIERITVDARPRRGLRTEILEIDAGDALYLFGRYDLGAGPAEVADTLRAVRDRSAE</sequence>
<dbReference type="EMBL" id="WVUH01000020">
    <property type="protein sequence ID" value="MBO4205302.1"/>
    <property type="molecule type" value="Genomic_DNA"/>
</dbReference>
<dbReference type="Pfam" id="PF10756">
    <property type="entry name" value="bPH_6"/>
    <property type="match status" value="1"/>
</dbReference>
<evidence type="ECO:0000313" key="3">
    <source>
        <dbReference type="EMBL" id="MBO4205302.1"/>
    </source>
</evidence>